<proteinExistence type="inferred from homology"/>
<reference evidence="8 9" key="1">
    <citation type="submission" date="2020-06" db="EMBL/GenBank/DDBJ databases">
        <title>WGS assembly of Ceratodon purpureus strain R40.</title>
        <authorList>
            <person name="Carey S.B."/>
            <person name="Jenkins J."/>
            <person name="Shu S."/>
            <person name="Lovell J.T."/>
            <person name="Sreedasyam A."/>
            <person name="Maumus F."/>
            <person name="Tiley G.P."/>
            <person name="Fernandez-Pozo N."/>
            <person name="Barry K."/>
            <person name="Chen C."/>
            <person name="Wang M."/>
            <person name="Lipzen A."/>
            <person name="Daum C."/>
            <person name="Saski C.A."/>
            <person name="Payton A.C."/>
            <person name="Mcbreen J.C."/>
            <person name="Conrad R.E."/>
            <person name="Kollar L.M."/>
            <person name="Olsson S."/>
            <person name="Huttunen S."/>
            <person name="Landis J.B."/>
            <person name="Wickett N.J."/>
            <person name="Johnson M.G."/>
            <person name="Rensing S.A."/>
            <person name="Grimwood J."/>
            <person name="Schmutz J."/>
            <person name="Mcdaniel S.F."/>
        </authorList>
    </citation>
    <scope>NUCLEOTIDE SEQUENCE [LARGE SCALE GENOMIC DNA]</scope>
    <source>
        <strain evidence="8 9">R40</strain>
    </source>
</reference>
<dbReference type="InterPro" id="IPR012945">
    <property type="entry name" value="Tubulin-bd_cofactor_C_dom"/>
</dbReference>
<dbReference type="InterPro" id="IPR017901">
    <property type="entry name" value="C-CAP_CF_C-like"/>
</dbReference>
<gene>
    <name evidence="8" type="ORF">KC19_6G005200</name>
</gene>
<evidence type="ECO:0000256" key="1">
    <source>
        <dbReference type="ARBA" id="ARBA00004300"/>
    </source>
</evidence>
<organism evidence="8 9">
    <name type="scientific">Ceratodon purpureus</name>
    <name type="common">Fire moss</name>
    <name type="synonym">Dicranum purpureum</name>
    <dbReference type="NCBI Taxonomy" id="3225"/>
    <lineage>
        <taxon>Eukaryota</taxon>
        <taxon>Viridiplantae</taxon>
        <taxon>Streptophyta</taxon>
        <taxon>Embryophyta</taxon>
        <taxon>Bryophyta</taxon>
        <taxon>Bryophytina</taxon>
        <taxon>Bryopsida</taxon>
        <taxon>Dicranidae</taxon>
        <taxon>Pseudoditrichales</taxon>
        <taxon>Ditrichaceae</taxon>
        <taxon>Ceratodon</taxon>
    </lineage>
</organism>
<evidence type="ECO:0000256" key="3">
    <source>
        <dbReference type="ARBA" id="ARBA00008848"/>
    </source>
</evidence>
<dbReference type="SMART" id="SM00673">
    <property type="entry name" value="CARP"/>
    <property type="match status" value="2"/>
</dbReference>
<dbReference type="Proteomes" id="UP000822688">
    <property type="component" value="Chromosome 6"/>
</dbReference>
<evidence type="ECO:0000256" key="4">
    <source>
        <dbReference type="ARBA" id="ARBA00017559"/>
    </source>
</evidence>
<keyword evidence="6" id="KW-0206">Cytoskeleton</keyword>
<dbReference type="PANTHER" id="PTHR16052:SF0">
    <property type="entry name" value="TBCC DOMAIN-CONTAINING PROTEIN 1"/>
    <property type="match status" value="1"/>
</dbReference>
<protein>
    <recommendedName>
        <fullName evidence="4">TBCC domain-containing protein 1</fullName>
    </recommendedName>
</protein>
<evidence type="ECO:0000256" key="2">
    <source>
        <dbReference type="ARBA" id="ARBA00004647"/>
    </source>
</evidence>
<dbReference type="InterPro" id="IPR006599">
    <property type="entry name" value="CARP_motif"/>
</dbReference>
<dbReference type="PROSITE" id="PS51329">
    <property type="entry name" value="C_CAP_COFACTOR_C"/>
    <property type="match status" value="1"/>
</dbReference>
<dbReference type="GO" id="GO:0000922">
    <property type="term" value="C:spindle pole"/>
    <property type="evidence" value="ECO:0007669"/>
    <property type="project" value="UniProtKB-SubCell"/>
</dbReference>
<dbReference type="InterPro" id="IPR036223">
    <property type="entry name" value="CAP_C_sf"/>
</dbReference>
<dbReference type="InterPro" id="IPR039589">
    <property type="entry name" value="TBCC1"/>
</dbReference>
<name>A0A8T0HAD5_CERPU</name>
<feature type="domain" description="C-CAP/cofactor C-like" evidence="7">
    <location>
        <begin position="336"/>
        <end position="486"/>
    </location>
</feature>
<sequence>MSAGTVVGKNGEAAREPPWLHVRRKAFEFGLLPLPGLAHNDVVTGFRNLRVKLLQQAPPVWSLNINSNASYAAPASGGRKRVATAGIAAALEITESHAHLVLDTLASVLNEAGGFVDHLATTPVTEIDTVGADVDDLLIFLYIQTYRRVPSRPHRGAADVADVWPSTSAIDGFLPALSPMQVRSSTVSRRSMPSQAEEEVNQLAYVQKHLPNLLSLLSETTEEEGSSNKVITAEQFEHLGLLLKAKNPGNEPVHLSQAAPFFANSDPDMPAAPVPVPQVLEWVQQHICAASSFSKGTPVGKEEKVVKDSALVEGSLSETADVTMADASASPVSPTPSNAQTIIVPNGVLHLSKDWRPEGMTFVDGVMKASVLKREGDIKGETVKVSHCHDSVVYVLAPLKYVSVFGCSDSTIVLGAVGKAVRVEHCERIQLIVPTARITIANCRECVFYLGVNQRPLFTGDNHHLQVAPYNTFYPKLEAHLAQVGVDATVNRWDRILTLGMVDPHDAFLHPAGSADVQAEGATQLPPEKFVTFSVPRWNEADSEQQLLTRANPFLLPKPYLLAQQHRCKAAENLKQNLKNTPLEEGKKRELFSAIHGHFKDWLFASGNIRQLYDLQALDRSDSNGME</sequence>
<comment type="similarity">
    <text evidence="3">Belongs to the TBCC family.</text>
</comment>
<dbReference type="AlphaFoldDB" id="A0A8T0HAD5"/>
<comment type="caution">
    <text evidence="8">The sequence shown here is derived from an EMBL/GenBank/DDBJ whole genome shotgun (WGS) entry which is preliminary data.</text>
</comment>
<dbReference type="Pfam" id="PF07986">
    <property type="entry name" value="TBCC"/>
    <property type="match status" value="1"/>
</dbReference>
<evidence type="ECO:0000256" key="6">
    <source>
        <dbReference type="ARBA" id="ARBA00023212"/>
    </source>
</evidence>
<dbReference type="Gene3D" id="2.160.20.70">
    <property type="match status" value="1"/>
</dbReference>
<keyword evidence="5" id="KW-0963">Cytoplasm</keyword>
<accession>A0A8T0HAD5</accession>
<dbReference type="SUPFAM" id="SSF69340">
    <property type="entry name" value="C-terminal domain of adenylylcyclase associated protein"/>
    <property type="match status" value="1"/>
</dbReference>
<evidence type="ECO:0000313" key="8">
    <source>
        <dbReference type="EMBL" id="KAG0568240.1"/>
    </source>
</evidence>
<comment type="subcellular location">
    <subcellularLocation>
        <location evidence="1">Cytoplasm</location>
        <location evidence="1">Cytoskeleton</location>
        <location evidence="1">Microtubule organizing center</location>
        <location evidence="1">Centrosome</location>
    </subcellularLocation>
    <subcellularLocation>
        <location evidence="2">Cytoplasm</location>
        <location evidence="2">Cytoskeleton</location>
        <location evidence="2">Spindle pole</location>
    </subcellularLocation>
</comment>
<evidence type="ECO:0000313" key="9">
    <source>
        <dbReference type="Proteomes" id="UP000822688"/>
    </source>
</evidence>
<evidence type="ECO:0000259" key="7">
    <source>
        <dbReference type="PROSITE" id="PS51329"/>
    </source>
</evidence>
<dbReference type="EMBL" id="CM026427">
    <property type="protein sequence ID" value="KAG0568240.1"/>
    <property type="molecule type" value="Genomic_DNA"/>
</dbReference>
<dbReference type="PANTHER" id="PTHR16052">
    <property type="entry name" value="TBCC DOMAIN-CONTAINING PROTEIN 1"/>
    <property type="match status" value="1"/>
</dbReference>
<dbReference type="OrthoDB" id="427777at2759"/>
<dbReference type="InterPro" id="IPR016098">
    <property type="entry name" value="CAP/MinC_C"/>
</dbReference>
<keyword evidence="9" id="KW-1185">Reference proteome</keyword>
<evidence type="ECO:0000256" key="5">
    <source>
        <dbReference type="ARBA" id="ARBA00022490"/>
    </source>
</evidence>